<dbReference type="InterPro" id="IPR048011">
    <property type="entry name" value="NTP-PPase_MazG-like_C"/>
</dbReference>
<dbReference type="GO" id="GO:0046081">
    <property type="term" value="P:dUTP catabolic process"/>
    <property type="evidence" value="ECO:0007669"/>
    <property type="project" value="TreeGrafter"/>
</dbReference>
<dbReference type="PANTHER" id="PTHR30522:SF0">
    <property type="entry name" value="NUCLEOSIDE TRIPHOSPHATE PYROPHOSPHOHYDROLASE"/>
    <property type="match status" value="1"/>
</dbReference>
<dbReference type="SUPFAM" id="SSF101386">
    <property type="entry name" value="all-alpha NTP pyrophosphatases"/>
    <property type="match status" value="2"/>
</dbReference>
<dbReference type="GO" id="GO:0046061">
    <property type="term" value="P:dATP catabolic process"/>
    <property type="evidence" value="ECO:0007669"/>
    <property type="project" value="TreeGrafter"/>
</dbReference>
<dbReference type="GO" id="GO:0046047">
    <property type="term" value="P:TTP catabolic process"/>
    <property type="evidence" value="ECO:0007669"/>
    <property type="project" value="TreeGrafter"/>
</dbReference>
<dbReference type="EC" id="3.6.1.9" evidence="2"/>
<dbReference type="NCBIfam" id="NF007113">
    <property type="entry name" value="PRK09562.1"/>
    <property type="match status" value="1"/>
</dbReference>
<evidence type="ECO:0000259" key="1">
    <source>
        <dbReference type="Pfam" id="PF03819"/>
    </source>
</evidence>
<accession>A0A9D9DPG2</accession>
<dbReference type="GO" id="GO:0047429">
    <property type="term" value="F:nucleoside triphosphate diphosphatase activity"/>
    <property type="evidence" value="ECO:0007669"/>
    <property type="project" value="UniProtKB-EC"/>
</dbReference>
<dbReference type="GO" id="GO:0046052">
    <property type="term" value="P:UTP catabolic process"/>
    <property type="evidence" value="ECO:0007669"/>
    <property type="project" value="TreeGrafter"/>
</dbReference>
<protein>
    <submittedName>
        <fullName evidence="2">Nucleoside triphosphate pyrophosphohydrolase</fullName>
        <ecNumber evidence="2">3.6.1.9</ecNumber>
    </submittedName>
</protein>
<dbReference type="Proteomes" id="UP000823612">
    <property type="component" value="Unassembled WGS sequence"/>
</dbReference>
<dbReference type="GO" id="GO:0046076">
    <property type="term" value="P:dTTP catabolic process"/>
    <property type="evidence" value="ECO:0007669"/>
    <property type="project" value="TreeGrafter"/>
</dbReference>
<evidence type="ECO:0000313" key="2">
    <source>
        <dbReference type="EMBL" id="MBO8431672.1"/>
    </source>
</evidence>
<dbReference type="FunFam" id="1.10.287.1080:FF:000001">
    <property type="entry name" value="Nucleoside triphosphate pyrophosphohydrolase"/>
    <property type="match status" value="1"/>
</dbReference>
<dbReference type="PANTHER" id="PTHR30522">
    <property type="entry name" value="NUCLEOSIDE TRIPHOSPHATE PYROPHOSPHOHYDROLASE"/>
    <property type="match status" value="1"/>
</dbReference>
<dbReference type="Pfam" id="PF03819">
    <property type="entry name" value="MazG"/>
    <property type="match status" value="1"/>
</dbReference>
<evidence type="ECO:0000313" key="3">
    <source>
        <dbReference type="Proteomes" id="UP000823612"/>
    </source>
</evidence>
<reference evidence="2" key="1">
    <citation type="submission" date="2020-10" db="EMBL/GenBank/DDBJ databases">
        <authorList>
            <person name="Gilroy R."/>
        </authorList>
    </citation>
    <scope>NUCLEOTIDE SEQUENCE</scope>
    <source>
        <strain evidence="2">2889</strain>
    </source>
</reference>
<gene>
    <name evidence="2" type="primary">mazG</name>
    <name evidence="2" type="ORF">IAB08_00045</name>
</gene>
<dbReference type="CDD" id="cd11528">
    <property type="entry name" value="NTP-PPase_MazG_Nterm"/>
    <property type="match status" value="1"/>
</dbReference>
<dbReference type="InterPro" id="IPR011551">
    <property type="entry name" value="NTP_PyrPHydrolase_MazG"/>
</dbReference>
<comment type="caution">
    <text evidence="2">The sequence shown here is derived from an EMBL/GenBank/DDBJ whole genome shotgun (WGS) entry which is preliminary data.</text>
</comment>
<name>A0A9D9DPG2_9BACT</name>
<dbReference type="EMBL" id="JADIMZ010000002">
    <property type="protein sequence ID" value="MBO8431672.1"/>
    <property type="molecule type" value="Genomic_DNA"/>
</dbReference>
<sequence>MSLENLLPNQDAAKTPEEGIVRLLRILKLLRKQCPWDKKQTFDTLRTLTVEETFELSDAIVNKDYEDIKKEVGDVLLHIAFYAELGEEEGKFDFTDICNALCDKLIRRHPHIFGEVEAKTAEDVKKNWEEIKLQEGKKHTVLSGVPSSLPAMIKAYRIQDKARGVGFDWDKRSQVWDKVQEELGELQVEVRKMDELEANASEGDAGEVSGSAKPDGVGARQQERVLSELGDVFFALINYARFLKLNPEDALEHTNRKFIQRFTYMEEQTIQKGKSLHDMTLEEMDVYWNEAKLAARDKAARDNG</sequence>
<organism evidence="2 3">
    <name type="scientific">Candidatus Pullibacteroides excrementavium</name>
    <dbReference type="NCBI Taxonomy" id="2840905"/>
    <lineage>
        <taxon>Bacteria</taxon>
        <taxon>Pseudomonadati</taxon>
        <taxon>Bacteroidota</taxon>
        <taxon>Bacteroidia</taxon>
        <taxon>Bacteroidales</taxon>
        <taxon>Candidatus Pullibacteroides</taxon>
    </lineage>
</organism>
<reference evidence="2" key="2">
    <citation type="journal article" date="2021" name="PeerJ">
        <title>Extensive microbial diversity within the chicken gut microbiome revealed by metagenomics and culture.</title>
        <authorList>
            <person name="Gilroy R."/>
            <person name="Ravi A."/>
            <person name="Getino M."/>
            <person name="Pursley I."/>
            <person name="Horton D.L."/>
            <person name="Alikhan N.F."/>
            <person name="Baker D."/>
            <person name="Gharbi K."/>
            <person name="Hall N."/>
            <person name="Watson M."/>
            <person name="Adriaenssens E.M."/>
            <person name="Foster-Nyarko E."/>
            <person name="Jarju S."/>
            <person name="Secka A."/>
            <person name="Antonio M."/>
            <person name="Oren A."/>
            <person name="Chaudhuri R.R."/>
            <person name="La Ragione R."/>
            <person name="Hildebrand F."/>
            <person name="Pallen M.J."/>
        </authorList>
    </citation>
    <scope>NUCLEOTIDE SEQUENCE</scope>
    <source>
        <strain evidence="2">2889</strain>
    </source>
</reference>
<proteinExistence type="predicted"/>
<keyword evidence="2" id="KW-0378">Hydrolase</keyword>
<dbReference type="AlphaFoldDB" id="A0A9D9DPG2"/>
<dbReference type="GO" id="GO:0006950">
    <property type="term" value="P:response to stress"/>
    <property type="evidence" value="ECO:0007669"/>
    <property type="project" value="UniProtKB-ARBA"/>
</dbReference>
<dbReference type="CDD" id="cd11529">
    <property type="entry name" value="NTP-PPase_MazG_Cterm"/>
    <property type="match status" value="1"/>
</dbReference>
<feature type="domain" description="NTP pyrophosphohydrolase MazG-like" evidence="1">
    <location>
        <begin position="40"/>
        <end position="113"/>
    </location>
</feature>
<dbReference type="InterPro" id="IPR004518">
    <property type="entry name" value="MazG-like_dom"/>
</dbReference>
<dbReference type="NCBIfam" id="TIGR00444">
    <property type="entry name" value="mazG"/>
    <property type="match status" value="1"/>
</dbReference>
<dbReference type="GO" id="GO:0006203">
    <property type="term" value="P:dGTP catabolic process"/>
    <property type="evidence" value="ECO:0007669"/>
    <property type="project" value="TreeGrafter"/>
</dbReference>
<dbReference type="Gene3D" id="1.10.287.1080">
    <property type="entry name" value="MazG-like"/>
    <property type="match status" value="2"/>
</dbReference>
<dbReference type="InterPro" id="IPR048015">
    <property type="entry name" value="NTP-PPase_MazG-like_N"/>
</dbReference>